<accession>A0A3S1DZH8</accession>
<dbReference type="EMBL" id="RZNY01000001">
    <property type="protein sequence ID" value="RUT48577.1"/>
    <property type="molecule type" value="Genomic_DNA"/>
</dbReference>
<dbReference type="Proteomes" id="UP000279446">
    <property type="component" value="Unassembled WGS sequence"/>
</dbReference>
<reference evidence="1 2" key="1">
    <citation type="submission" date="2018-12" db="EMBL/GenBank/DDBJ databases">
        <authorList>
            <person name="Sun L."/>
            <person name="Chen Z."/>
        </authorList>
    </citation>
    <scope>NUCLEOTIDE SEQUENCE [LARGE SCALE GENOMIC DNA]</scope>
    <source>
        <strain evidence="1 2">DSM 15890</strain>
    </source>
</reference>
<protein>
    <submittedName>
        <fullName evidence="1">Uncharacterized protein</fullName>
    </submittedName>
</protein>
<proteinExistence type="predicted"/>
<organism evidence="1 2">
    <name type="scientific">Paenibacillus anaericanus</name>
    <dbReference type="NCBI Taxonomy" id="170367"/>
    <lineage>
        <taxon>Bacteria</taxon>
        <taxon>Bacillati</taxon>
        <taxon>Bacillota</taxon>
        <taxon>Bacilli</taxon>
        <taxon>Bacillales</taxon>
        <taxon>Paenibacillaceae</taxon>
        <taxon>Paenibacillus</taxon>
    </lineage>
</organism>
<evidence type="ECO:0000313" key="2">
    <source>
        <dbReference type="Proteomes" id="UP000279446"/>
    </source>
</evidence>
<name>A0A3S1DZH8_9BACL</name>
<dbReference type="OrthoDB" id="2653767at2"/>
<dbReference type="AlphaFoldDB" id="A0A3S1DZH8"/>
<gene>
    <name evidence="1" type="ORF">EJP82_01145</name>
</gene>
<keyword evidence="2" id="KW-1185">Reference proteome</keyword>
<evidence type="ECO:0000313" key="1">
    <source>
        <dbReference type="EMBL" id="RUT48577.1"/>
    </source>
</evidence>
<comment type="caution">
    <text evidence="1">The sequence shown here is derived from an EMBL/GenBank/DDBJ whole genome shotgun (WGS) entry which is preliminary data.</text>
</comment>
<sequence>MTIDQYRAFAEEVGGEVGKKIHVIIDELETARGVISGKKLPPLLGNKEVCDKIEVDPKNFHHTRKTKLFPNPDIQVGNRSFWFETTIQNYQDLLDEWRKKKEKN</sequence>
<dbReference type="RefSeq" id="WP_127190171.1">
    <property type="nucleotide sequence ID" value="NZ_RZNY01000001.1"/>
</dbReference>